<dbReference type="Gene3D" id="3.40.50.10860">
    <property type="entry name" value="Leucine Dehydrogenase, chain A, domain 1"/>
    <property type="match status" value="1"/>
</dbReference>
<dbReference type="GO" id="GO:0005829">
    <property type="term" value="C:cytosol"/>
    <property type="evidence" value="ECO:0007669"/>
    <property type="project" value="TreeGrafter"/>
</dbReference>
<keyword evidence="7 12" id="KW-0521">NADP</keyword>
<dbReference type="GO" id="GO:0000105">
    <property type="term" value="P:L-histidine biosynthetic process"/>
    <property type="evidence" value="ECO:0007669"/>
    <property type="project" value="UniProtKB-KW"/>
</dbReference>
<evidence type="ECO:0000259" key="14">
    <source>
        <dbReference type="Pfam" id="PF02882"/>
    </source>
</evidence>
<evidence type="ECO:0000256" key="5">
    <source>
        <dbReference type="ARBA" id="ARBA00022755"/>
    </source>
</evidence>
<dbReference type="AlphaFoldDB" id="A0A7D6BCQ9"/>
<proteinExistence type="inferred from homology"/>
<feature type="binding site" evidence="12">
    <location>
        <begin position="160"/>
        <end position="162"/>
    </location>
    <ligand>
        <name>NADP(+)</name>
        <dbReference type="ChEBI" id="CHEBI:58349"/>
    </ligand>
</feature>
<keyword evidence="11 12" id="KW-0511">Multifunctional enzyme</keyword>
<keyword evidence="10 12" id="KW-0486">Methionine biosynthesis</keyword>
<evidence type="ECO:0000256" key="9">
    <source>
        <dbReference type="ARBA" id="ARBA00023102"/>
    </source>
</evidence>
<dbReference type="GO" id="GO:0004488">
    <property type="term" value="F:methylenetetrahydrofolate dehydrogenase (NADP+) activity"/>
    <property type="evidence" value="ECO:0007669"/>
    <property type="project" value="UniProtKB-UniRule"/>
</dbReference>
<dbReference type="PANTHER" id="PTHR48099">
    <property type="entry name" value="C-1-TETRAHYDROFOLATE SYNTHASE, CYTOPLASMIC-RELATED"/>
    <property type="match status" value="1"/>
</dbReference>
<dbReference type="InterPro" id="IPR000672">
    <property type="entry name" value="THF_DH/CycHdrlase"/>
</dbReference>
<keyword evidence="8 12" id="KW-0560">Oxidoreductase</keyword>
<comment type="catalytic activity">
    <reaction evidence="12">
        <text>(6R)-5,10-methenyltetrahydrofolate + H2O = (6R)-10-formyltetrahydrofolate + H(+)</text>
        <dbReference type="Rhea" id="RHEA:23700"/>
        <dbReference type="ChEBI" id="CHEBI:15377"/>
        <dbReference type="ChEBI" id="CHEBI:15378"/>
        <dbReference type="ChEBI" id="CHEBI:57455"/>
        <dbReference type="ChEBI" id="CHEBI:195366"/>
        <dbReference type="EC" id="3.5.4.9"/>
    </reaction>
</comment>
<feature type="domain" description="Tetrahydrofolate dehydrogenase/cyclohydrolase NAD(P)-binding" evidence="14">
    <location>
        <begin position="134"/>
        <end position="273"/>
    </location>
</feature>
<keyword evidence="4 12" id="KW-0028">Amino-acid biosynthesis</keyword>
<keyword evidence="3 12" id="KW-0554">One-carbon metabolism</keyword>
<dbReference type="Proteomes" id="UP000510821">
    <property type="component" value="Chromosome"/>
</dbReference>
<dbReference type="SUPFAM" id="SSF53223">
    <property type="entry name" value="Aminoacid dehydrogenase-like, N-terminal domain"/>
    <property type="match status" value="1"/>
</dbReference>
<dbReference type="GO" id="GO:0004477">
    <property type="term" value="F:methenyltetrahydrofolate cyclohydrolase activity"/>
    <property type="evidence" value="ECO:0007669"/>
    <property type="project" value="UniProtKB-UniRule"/>
</dbReference>
<dbReference type="GO" id="GO:0009086">
    <property type="term" value="P:methionine biosynthetic process"/>
    <property type="evidence" value="ECO:0007669"/>
    <property type="project" value="UniProtKB-KW"/>
</dbReference>
<dbReference type="Pfam" id="PF00763">
    <property type="entry name" value="THF_DHG_CYH"/>
    <property type="match status" value="1"/>
</dbReference>
<gene>
    <name evidence="12" type="primary">folD</name>
    <name evidence="15" type="ORF">Sv326_1124</name>
</gene>
<evidence type="ECO:0000256" key="1">
    <source>
        <dbReference type="ARBA" id="ARBA00004777"/>
    </source>
</evidence>
<dbReference type="PROSITE" id="PS00767">
    <property type="entry name" value="THF_DHG_CYH_2"/>
    <property type="match status" value="1"/>
</dbReference>
<evidence type="ECO:0000256" key="12">
    <source>
        <dbReference type="HAMAP-Rule" id="MF_01576"/>
    </source>
</evidence>
<dbReference type="SUPFAM" id="SSF51735">
    <property type="entry name" value="NAD(P)-binding Rossmann-fold domains"/>
    <property type="match status" value="1"/>
</dbReference>
<keyword evidence="6 12" id="KW-0378">Hydrolase</keyword>
<keyword evidence="9 12" id="KW-0368">Histidine biosynthesis</keyword>
<dbReference type="PRINTS" id="PR00085">
    <property type="entry name" value="THFDHDRGNASE"/>
</dbReference>
<dbReference type="GO" id="GO:0035999">
    <property type="term" value="P:tetrahydrofolate interconversion"/>
    <property type="evidence" value="ECO:0007669"/>
    <property type="project" value="UniProtKB-UniRule"/>
</dbReference>
<feature type="binding site" evidence="12">
    <location>
        <position position="226"/>
    </location>
    <ligand>
        <name>NADP(+)</name>
        <dbReference type="ChEBI" id="CHEBI:58349"/>
    </ligand>
</feature>
<evidence type="ECO:0000256" key="4">
    <source>
        <dbReference type="ARBA" id="ARBA00022605"/>
    </source>
</evidence>
<dbReference type="PANTHER" id="PTHR48099:SF5">
    <property type="entry name" value="C-1-TETRAHYDROFOLATE SYNTHASE, CYTOPLASMIC"/>
    <property type="match status" value="1"/>
</dbReference>
<comment type="catalytic activity">
    <reaction evidence="12">
        <text>(6R)-5,10-methylene-5,6,7,8-tetrahydrofolate + NADP(+) = (6R)-5,10-methenyltetrahydrofolate + NADPH</text>
        <dbReference type="Rhea" id="RHEA:22812"/>
        <dbReference type="ChEBI" id="CHEBI:15636"/>
        <dbReference type="ChEBI" id="CHEBI:57455"/>
        <dbReference type="ChEBI" id="CHEBI:57783"/>
        <dbReference type="ChEBI" id="CHEBI:58349"/>
        <dbReference type="EC" id="1.5.1.5"/>
    </reaction>
</comment>
<evidence type="ECO:0000256" key="6">
    <source>
        <dbReference type="ARBA" id="ARBA00022801"/>
    </source>
</evidence>
<evidence type="ECO:0000256" key="7">
    <source>
        <dbReference type="ARBA" id="ARBA00022857"/>
    </source>
</evidence>
<dbReference type="GO" id="GO:0006164">
    <property type="term" value="P:purine nucleotide biosynthetic process"/>
    <property type="evidence" value="ECO:0007669"/>
    <property type="project" value="UniProtKB-KW"/>
</dbReference>
<organism evidence="15 16">
    <name type="scientific">Fermentimicrarchaeum limneticum</name>
    <dbReference type="NCBI Taxonomy" id="2795018"/>
    <lineage>
        <taxon>Archaea</taxon>
        <taxon>Candidatus Micrarchaeota</taxon>
        <taxon>Candidatus Fermentimicrarchaeales</taxon>
        <taxon>Candidatus Fermentimicrarchaeaceae</taxon>
        <taxon>Candidatus Fermentimicrarchaeum</taxon>
    </lineage>
</organism>
<comment type="similarity">
    <text evidence="12">Belongs to the tetrahydrofolate dehydrogenase/cyclohydrolase family.</text>
</comment>
<dbReference type="UniPathway" id="UPA00193"/>
<accession>A0A7D6BCQ9</accession>
<protein>
    <recommendedName>
        <fullName evidence="12">Bifunctional protein FolD</fullName>
    </recommendedName>
    <domain>
        <recommendedName>
            <fullName evidence="12">Methylenetetrahydrofolate dehydrogenase</fullName>
            <ecNumber evidence="12">1.5.1.5</ecNumber>
        </recommendedName>
    </domain>
    <domain>
        <recommendedName>
            <fullName evidence="12">Methenyltetrahydrofolate cyclohydrolase</fullName>
            <ecNumber evidence="12">3.5.4.9</ecNumber>
        </recommendedName>
    </domain>
</protein>
<evidence type="ECO:0000256" key="3">
    <source>
        <dbReference type="ARBA" id="ARBA00022563"/>
    </source>
</evidence>
<evidence type="ECO:0000256" key="2">
    <source>
        <dbReference type="ARBA" id="ARBA00011738"/>
    </source>
</evidence>
<reference evidence="16" key="1">
    <citation type="submission" date="2020-07" db="EMBL/GenBank/DDBJ databases">
        <title>Metabolic diversity and evolutionary history of the archaeal phylum ###Micrarchaeota### uncovered from a freshwater lake metagenome.</title>
        <authorList>
            <person name="Kadnikov V.V."/>
            <person name="Savvichev A.S."/>
            <person name="Mardanov A.V."/>
            <person name="Beletsky A.V."/>
            <person name="Chupakov A.V."/>
            <person name="Kokryatskaya N.M."/>
            <person name="Pimenov N.V."/>
            <person name="Ravin N.V."/>
        </authorList>
    </citation>
    <scope>NUCLEOTIDE SEQUENCE [LARGE SCALE GENOMIC DNA]</scope>
</reference>
<keyword evidence="5 12" id="KW-0658">Purine biosynthesis</keyword>
<dbReference type="CDD" id="cd01080">
    <property type="entry name" value="NAD_bind_m-THF_DH_Cyclohyd"/>
    <property type="match status" value="1"/>
</dbReference>
<sequence>MAKIIDGTNIAKQMLDELKLQIKESGLTPKLAVVLVGDDPSSKLYLKSKEAACSHAGVIYEKYILPKSTPQDELLNLIGELNESDTNAILVQFPLPSGIREESVVEAIDPSKDVDGFHPVNMGRLLAGDEVIAPCTPAGIIELLKRGRIDIASKHAVVVGRSNIVGKPLAAMLLNRDATVTVCHSKTRNMAEITRRADILAVAVGKPRFITADMVKEGAVVVDIGINVVGGKTVGDVDFEKVKEKASAITPVPGGVGPMTVASLIKNTLSLAIAQRS</sequence>
<evidence type="ECO:0000256" key="10">
    <source>
        <dbReference type="ARBA" id="ARBA00023167"/>
    </source>
</evidence>
<evidence type="ECO:0000256" key="8">
    <source>
        <dbReference type="ARBA" id="ARBA00023002"/>
    </source>
</evidence>
<comment type="pathway">
    <text evidence="1 12">One-carbon metabolism; tetrahydrofolate interconversion.</text>
</comment>
<evidence type="ECO:0000256" key="11">
    <source>
        <dbReference type="ARBA" id="ARBA00023268"/>
    </source>
</evidence>
<dbReference type="EC" id="1.5.1.5" evidence="12"/>
<evidence type="ECO:0000313" key="16">
    <source>
        <dbReference type="Proteomes" id="UP000510821"/>
    </source>
</evidence>
<dbReference type="InterPro" id="IPR020630">
    <property type="entry name" value="THF_DH/CycHdrlase_cat_dom"/>
</dbReference>
<dbReference type="KEGG" id="flt:Sv326_1124"/>
<dbReference type="InterPro" id="IPR036291">
    <property type="entry name" value="NAD(P)-bd_dom_sf"/>
</dbReference>
<dbReference type="Pfam" id="PF02882">
    <property type="entry name" value="THF_DHG_CYH_C"/>
    <property type="match status" value="1"/>
</dbReference>
<dbReference type="EC" id="3.5.4.9" evidence="12"/>
<dbReference type="HAMAP" id="MF_01576">
    <property type="entry name" value="THF_DHG_CYH"/>
    <property type="match status" value="1"/>
</dbReference>
<comment type="function">
    <text evidence="12">Catalyzes the oxidation of 5,10-methylenetetrahydrofolate to 5,10-methenyltetrahydrofolate and then the hydrolysis of 5,10-methenyltetrahydrofolate to 10-formyltetrahydrofolate.</text>
</comment>
<name>A0A7D6BCQ9_FERL1</name>
<dbReference type="InterPro" id="IPR020867">
    <property type="entry name" value="THF_DH/CycHdrlase_CS"/>
</dbReference>
<dbReference type="InterPro" id="IPR020631">
    <property type="entry name" value="THF_DH/CycHdrlase_NAD-bd_dom"/>
</dbReference>
<dbReference type="FunFam" id="3.40.50.10860:FF:000005">
    <property type="entry name" value="C-1-tetrahydrofolate synthase, cytoplasmic, putative"/>
    <property type="match status" value="1"/>
</dbReference>
<dbReference type="EMBL" id="CP058998">
    <property type="protein sequence ID" value="QLJ53299.1"/>
    <property type="molecule type" value="Genomic_DNA"/>
</dbReference>
<evidence type="ECO:0000259" key="13">
    <source>
        <dbReference type="Pfam" id="PF00763"/>
    </source>
</evidence>
<comment type="caution">
    <text evidence="12">Lacks conserved residue(s) required for the propagation of feature annotation.</text>
</comment>
<feature type="domain" description="Tetrahydrofolate dehydrogenase/cyclohydrolase catalytic" evidence="13">
    <location>
        <begin position="5"/>
        <end position="115"/>
    </location>
</feature>
<dbReference type="FunFam" id="3.40.50.720:FF:000094">
    <property type="entry name" value="Bifunctional protein FolD"/>
    <property type="match status" value="1"/>
</dbReference>
<dbReference type="InterPro" id="IPR046346">
    <property type="entry name" value="Aminoacid_DH-like_N_sf"/>
</dbReference>
<comment type="subunit">
    <text evidence="2 12">Homodimer.</text>
</comment>
<dbReference type="Gene3D" id="3.40.50.720">
    <property type="entry name" value="NAD(P)-binding Rossmann-like Domain"/>
    <property type="match status" value="1"/>
</dbReference>
<evidence type="ECO:0000313" key="15">
    <source>
        <dbReference type="EMBL" id="QLJ53299.1"/>
    </source>
</evidence>